<name>A0A8T0V5I5_PANVG</name>
<proteinExistence type="predicted"/>
<protein>
    <submittedName>
        <fullName evidence="1">Uncharacterized protein</fullName>
    </submittedName>
</protein>
<evidence type="ECO:0000313" key="1">
    <source>
        <dbReference type="EMBL" id="KAG2629525.1"/>
    </source>
</evidence>
<organism evidence="1 2">
    <name type="scientific">Panicum virgatum</name>
    <name type="common">Blackwell switchgrass</name>
    <dbReference type="NCBI Taxonomy" id="38727"/>
    <lineage>
        <taxon>Eukaryota</taxon>
        <taxon>Viridiplantae</taxon>
        <taxon>Streptophyta</taxon>
        <taxon>Embryophyta</taxon>
        <taxon>Tracheophyta</taxon>
        <taxon>Spermatophyta</taxon>
        <taxon>Magnoliopsida</taxon>
        <taxon>Liliopsida</taxon>
        <taxon>Poales</taxon>
        <taxon>Poaceae</taxon>
        <taxon>PACMAD clade</taxon>
        <taxon>Panicoideae</taxon>
        <taxon>Panicodae</taxon>
        <taxon>Paniceae</taxon>
        <taxon>Panicinae</taxon>
        <taxon>Panicum</taxon>
        <taxon>Panicum sect. Hiantes</taxon>
    </lineage>
</organism>
<dbReference type="AlphaFoldDB" id="A0A8T0V5I5"/>
<dbReference type="EMBL" id="CM029041">
    <property type="protein sequence ID" value="KAG2629525.1"/>
    <property type="molecule type" value="Genomic_DNA"/>
</dbReference>
<sequence>MLCSMLDGVNKKLFKTMFYSGFPRDKLLYPWRYIKRSQVFICAPGGRS</sequence>
<dbReference type="Proteomes" id="UP000823388">
    <property type="component" value="Chromosome 3K"/>
</dbReference>
<accession>A0A8T0V5I5</accession>
<keyword evidence="2" id="KW-1185">Reference proteome</keyword>
<reference evidence="1" key="1">
    <citation type="submission" date="2020-05" db="EMBL/GenBank/DDBJ databases">
        <title>WGS assembly of Panicum virgatum.</title>
        <authorList>
            <person name="Lovell J.T."/>
            <person name="Jenkins J."/>
            <person name="Shu S."/>
            <person name="Juenger T.E."/>
            <person name="Schmutz J."/>
        </authorList>
    </citation>
    <scope>NUCLEOTIDE SEQUENCE</scope>
    <source>
        <strain evidence="1">AP13</strain>
    </source>
</reference>
<gene>
    <name evidence="1" type="ORF">PVAP13_3KG438006</name>
</gene>
<evidence type="ECO:0000313" key="2">
    <source>
        <dbReference type="Proteomes" id="UP000823388"/>
    </source>
</evidence>
<comment type="caution">
    <text evidence="1">The sequence shown here is derived from an EMBL/GenBank/DDBJ whole genome shotgun (WGS) entry which is preliminary data.</text>
</comment>